<dbReference type="GO" id="GO:0043682">
    <property type="term" value="F:P-type divalent copper transporter activity"/>
    <property type="evidence" value="ECO:0007669"/>
    <property type="project" value="UniProtKB-EC"/>
</dbReference>
<dbReference type="PANTHER" id="PTHR43520:SF8">
    <property type="entry name" value="P-TYPE CU(+) TRANSPORTER"/>
    <property type="match status" value="1"/>
</dbReference>
<dbReference type="InterPro" id="IPR023299">
    <property type="entry name" value="ATPase_P-typ_cyto_dom_N"/>
</dbReference>
<dbReference type="Proteomes" id="UP000029590">
    <property type="component" value="Unassembled WGS sequence"/>
</dbReference>
<comment type="catalytic activity">
    <reaction evidence="17">
        <text>Cu(2+)(in) + ATP + H2O = Cu(2+)(out) + ADP + phosphate + H(+)</text>
        <dbReference type="Rhea" id="RHEA:10376"/>
        <dbReference type="ChEBI" id="CHEBI:15377"/>
        <dbReference type="ChEBI" id="CHEBI:15378"/>
        <dbReference type="ChEBI" id="CHEBI:29036"/>
        <dbReference type="ChEBI" id="CHEBI:30616"/>
        <dbReference type="ChEBI" id="CHEBI:43474"/>
        <dbReference type="ChEBI" id="CHEBI:456216"/>
        <dbReference type="EC" id="7.2.2.9"/>
    </reaction>
</comment>
<dbReference type="CDD" id="cd02094">
    <property type="entry name" value="P-type_ATPase_Cu-like"/>
    <property type="match status" value="1"/>
</dbReference>
<dbReference type="SUPFAM" id="SSF81653">
    <property type="entry name" value="Calcium ATPase, transduction domain A"/>
    <property type="match status" value="1"/>
</dbReference>
<feature type="transmembrane region" description="Helical" evidence="18">
    <location>
        <begin position="513"/>
        <end position="531"/>
    </location>
</feature>
<dbReference type="InterPro" id="IPR027256">
    <property type="entry name" value="P-typ_ATPase_IB"/>
</dbReference>
<dbReference type="PROSITE" id="PS00154">
    <property type="entry name" value="ATPASE_E1_E2"/>
    <property type="match status" value="1"/>
</dbReference>
<feature type="region of interest" description="Disordered" evidence="19">
    <location>
        <begin position="451"/>
        <end position="478"/>
    </location>
</feature>
<dbReference type="InterPro" id="IPR023214">
    <property type="entry name" value="HAD_sf"/>
</dbReference>
<evidence type="ECO:0000256" key="10">
    <source>
        <dbReference type="ARBA" id="ARBA00022842"/>
    </source>
</evidence>
<feature type="transmembrane region" description="Helical" evidence="18">
    <location>
        <begin position="552"/>
        <end position="570"/>
    </location>
</feature>
<dbReference type="SUPFAM" id="SSF81665">
    <property type="entry name" value="Calcium ATPase, transmembrane domain M"/>
    <property type="match status" value="1"/>
</dbReference>
<evidence type="ECO:0000256" key="14">
    <source>
        <dbReference type="ARBA" id="ARBA00023065"/>
    </source>
</evidence>
<dbReference type="GO" id="GO:0005507">
    <property type="term" value="F:copper ion binding"/>
    <property type="evidence" value="ECO:0007669"/>
    <property type="project" value="InterPro"/>
</dbReference>
<evidence type="ECO:0000256" key="16">
    <source>
        <dbReference type="ARBA" id="ARBA00038904"/>
    </source>
</evidence>
<dbReference type="GO" id="GO:0055070">
    <property type="term" value="P:copper ion homeostasis"/>
    <property type="evidence" value="ECO:0007669"/>
    <property type="project" value="TreeGrafter"/>
</dbReference>
<keyword evidence="8" id="KW-0187">Copper transport</keyword>
<evidence type="ECO:0000256" key="17">
    <source>
        <dbReference type="ARBA" id="ARBA00047424"/>
    </source>
</evidence>
<organism evidence="21 22">
    <name type="scientific">Burkholderia gladioli</name>
    <name type="common">Pseudomonas marginata</name>
    <name type="synonym">Phytomonas marginata</name>
    <dbReference type="NCBI Taxonomy" id="28095"/>
    <lineage>
        <taxon>Bacteria</taxon>
        <taxon>Pseudomonadati</taxon>
        <taxon>Pseudomonadota</taxon>
        <taxon>Betaproteobacteria</taxon>
        <taxon>Burkholderiales</taxon>
        <taxon>Burkholderiaceae</taxon>
        <taxon>Burkholderia</taxon>
    </lineage>
</organism>
<dbReference type="KEGG" id="bgo:BM43_6605"/>
<dbReference type="Gene3D" id="3.30.70.100">
    <property type="match status" value="5"/>
</dbReference>
<dbReference type="Gene3D" id="2.70.150.10">
    <property type="entry name" value="Calcium-transporting ATPase, cytoplasmic transduction domain A"/>
    <property type="match status" value="1"/>
</dbReference>
<feature type="region of interest" description="Disordered" evidence="19">
    <location>
        <begin position="164"/>
        <end position="211"/>
    </location>
</feature>
<feature type="transmembrane region" description="Helical" evidence="18">
    <location>
        <begin position="731"/>
        <end position="753"/>
    </location>
</feature>
<dbReference type="InterPro" id="IPR008250">
    <property type="entry name" value="ATPase_P-typ_transduc_dom_A_sf"/>
</dbReference>
<evidence type="ECO:0000256" key="4">
    <source>
        <dbReference type="ARBA" id="ARBA00022692"/>
    </source>
</evidence>
<dbReference type="SFLD" id="SFLDS00003">
    <property type="entry name" value="Haloacid_Dehalogenase"/>
    <property type="match status" value="1"/>
</dbReference>
<evidence type="ECO:0000256" key="8">
    <source>
        <dbReference type="ARBA" id="ARBA00022796"/>
    </source>
</evidence>
<dbReference type="PANTHER" id="PTHR43520">
    <property type="entry name" value="ATP7, ISOFORM B"/>
    <property type="match status" value="1"/>
</dbReference>
<dbReference type="InterPro" id="IPR023298">
    <property type="entry name" value="ATPase_P-typ_TM_dom_sf"/>
</dbReference>
<dbReference type="FunFam" id="3.30.70.100:FF:000005">
    <property type="entry name" value="Copper-exporting P-type ATPase A"/>
    <property type="match status" value="3"/>
</dbReference>
<feature type="transmembrane region" description="Helical" evidence="18">
    <location>
        <begin position="487"/>
        <end position="507"/>
    </location>
</feature>
<evidence type="ECO:0000256" key="9">
    <source>
        <dbReference type="ARBA" id="ARBA00022840"/>
    </source>
</evidence>
<dbReference type="Gene3D" id="3.40.50.1000">
    <property type="entry name" value="HAD superfamily/HAD-like"/>
    <property type="match status" value="1"/>
</dbReference>
<dbReference type="InterPro" id="IPR044492">
    <property type="entry name" value="P_typ_ATPase_HD_dom"/>
</dbReference>
<evidence type="ECO:0000256" key="7">
    <source>
        <dbReference type="ARBA" id="ARBA00022741"/>
    </source>
</evidence>
<feature type="domain" description="HMA" evidence="20">
    <location>
        <begin position="384"/>
        <end position="449"/>
    </location>
</feature>
<keyword evidence="15 18" id="KW-0472">Membrane</keyword>
<dbReference type="SUPFAM" id="SSF56784">
    <property type="entry name" value="HAD-like"/>
    <property type="match status" value="1"/>
</dbReference>
<dbReference type="FunFam" id="2.70.150.10:FF:000002">
    <property type="entry name" value="Copper-transporting ATPase 1, putative"/>
    <property type="match status" value="1"/>
</dbReference>
<accession>A0AAW3F144</accession>
<dbReference type="SUPFAM" id="SSF55008">
    <property type="entry name" value="HMA, heavy metal-associated domain"/>
    <property type="match status" value="5"/>
</dbReference>
<dbReference type="InterPro" id="IPR036163">
    <property type="entry name" value="HMA_dom_sf"/>
</dbReference>
<evidence type="ECO:0000256" key="12">
    <source>
        <dbReference type="ARBA" id="ARBA00022989"/>
    </source>
</evidence>
<feature type="domain" description="HMA" evidence="20">
    <location>
        <begin position="217"/>
        <end position="282"/>
    </location>
</feature>
<feature type="compositionally biased region" description="Low complexity" evidence="19">
    <location>
        <begin position="201"/>
        <end position="211"/>
    </location>
</feature>
<comment type="subcellular location">
    <subcellularLocation>
        <location evidence="18">Cell membrane</location>
    </subcellularLocation>
    <subcellularLocation>
        <location evidence="1">Endomembrane system</location>
        <topology evidence="1">Multi-pass membrane protein</topology>
    </subcellularLocation>
</comment>
<keyword evidence="9 18" id="KW-0067">ATP-binding</keyword>
<comment type="caution">
    <text evidence="21">The sequence shown here is derived from an EMBL/GenBank/DDBJ whole genome shotgun (WGS) entry which is preliminary data.</text>
</comment>
<feature type="transmembrane region" description="Helical" evidence="18">
    <location>
        <begin position="759"/>
        <end position="784"/>
    </location>
</feature>
<dbReference type="PRINTS" id="PR00119">
    <property type="entry name" value="CATATPASE"/>
</dbReference>
<gene>
    <name evidence="21" type="ORF">DM48_1162</name>
</gene>
<dbReference type="PRINTS" id="PR00943">
    <property type="entry name" value="CUATPASE"/>
</dbReference>
<dbReference type="GO" id="GO:0012505">
    <property type="term" value="C:endomembrane system"/>
    <property type="evidence" value="ECO:0007669"/>
    <property type="project" value="UniProtKB-SubCell"/>
</dbReference>
<dbReference type="InterPro" id="IPR036412">
    <property type="entry name" value="HAD-like_sf"/>
</dbReference>
<feature type="transmembrane region" description="Helical" evidence="18">
    <location>
        <begin position="1102"/>
        <end position="1122"/>
    </location>
</feature>
<evidence type="ECO:0000256" key="3">
    <source>
        <dbReference type="ARBA" id="ARBA00022448"/>
    </source>
</evidence>
<keyword evidence="3" id="KW-0813">Transport</keyword>
<feature type="domain" description="HMA" evidence="20">
    <location>
        <begin position="11"/>
        <end position="76"/>
    </location>
</feature>
<name>A0AAW3F144_BURGA</name>
<feature type="domain" description="HMA" evidence="20">
    <location>
        <begin position="303"/>
        <end position="368"/>
    </location>
</feature>
<dbReference type="NCBIfam" id="TIGR01525">
    <property type="entry name" value="ATPase-IB_hvy"/>
    <property type="match status" value="1"/>
</dbReference>
<dbReference type="Pfam" id="PF00403">
    <property type="entry name" value="HMA"/>
    <property type="match status" value="5"/>
</dbReference>
<dbReference type="CDD" id="cd00371">
    <property type="entry name" value="HMA"/>
    <property type="match status" value="5"/>
</dbReference>
<evidence type="ECO:0000256" key="15">
    <source>
        <dbReference type="ARBA" id="ARBA00023136"/>
    </source>
</evidence>
<evidence type="ECO:0000256" key="6">
    <source>
        <dbReference type="ARBA" id="ARBA00022737"/>
    </source>
</evidence>
<sequence length="1130" mass="115225">MNDLSHPITPETTELDVEGMTCGGCARRVETALAQLPGVISAHVDLAGKTASVSAAPEVGAASLVEAVERAGYRAQARARGIESAVALRVTGMTCGGCARRVEKALAAVPGVAQAKVDLAATRAEVEFAADAQVDAQALVAAVAAAGYQAERIEGDAVDLAAPAGPAPQPAAPPVAVSFVPMPKPKSRAKPAASDAHHAEPAAIEQAPAPTAASAAAPIELDIAGMTCASCSNRVEKALAQVPGVSRASVNLATERASVRAEASVSAAQLIAAVEKAGYRATPLSAGASDIESAPAPAAPARQPIELEIGGMTCASCSGRVEKALAQVPGVSRASVNLATERASISVEDSVSAAQLVAAVEKAGYRATPLVVDEPVPAQSPDAPAIELEIGGMTCASCSGRVEKALAQVPGVSSASVNLATERASISAEAAVSVAQLVAAVEKAGYRATPAAGSAGPIGTAAPAATSPTAPRPSAESRKAAEARRDLLLLIGSAVLTLPLVAPMLAAPFGLSFMLPAPLEFVLAAIVQFGFGARFYRAAWHALRARAGNMDLLVALGTSAAFGLSVWQMLRAPEQAGHLYFEAAAVIVTLVRFGKWLEARAKRQTTDAIRALNALRPDRARIVEQGVEREVPLAQVRVGSIVAVRPGERFPVDGRIAAGASHVDESLITGESLPVAKAPGDRVTAGSINAEGALSVETTAIGAETTLARIIRLVESAQAEKAPIQRLVDRVSAVFVPAVLTLAVLTFAGWMLAGAPAEIAILNAVAVLVIACPCALGLATPAAIMAGTGVAARHGVLIQDALALELAQRTAVVAFDKTGTLTEGKPSVTAFEPIGTTRETAMAIAAAIQRHSEHPLARAIVAAHHGEAHGEARAPQASDAKAVAGRGVEARIDGTRHAIGSARWLDELAIEVPAAARQRAAELEAAGNTVSWLMRLDAPAAVLALIAFGDTVKPSAREAISRLHALGIRTALVTGDNQGSATAVARELGIDEVHAQVLPDDKARVIAQLKASTQGVVAMVGDGINDAPALAAADIGIAMATGTDVAMHTAGITLMRGDPALVAAAIDISRRTYRKIRQNLFWAFVYNVVGVPLAAFGLLNPMIAGAAMAFSSVSVVTNALLLKMWKGEAR</sequence>
<evidence type="ECO:0000259" key="20">
    <source>
        <dbReference type="PROSITE" id="PS50846"/>
    </source>
</evidence>
<dbReference type="GO" id="GO:0005524">
    <property type="term" value="F:ATP binding"/>
    <property type="evidence" value="ECO:0007669"/>
    <property type="project" value="UniProtKB-UniRule"/>
</dbReference>
<dbReference type="Gene3D" id="3.40.1110.10">
    <property type="entry name" value="Calcium-transporting ATPase, cytoplasmic domain N"/>
    <property type="match status" value="1"/>
</dbReference>
<dbReference type="Pfam" id="PF00122">
    <property type="entry name" value="E1-E2_ATPase"/>
    <property type="match status" value="1"/>
</dbReference>
<proteinExistence type="inferred from homology"/>
<dbReference type="InterPro" id="IPR001757">
    <property type="entry name" value="P_typ_ATPase"/>
</dbReference>
<dbReference type="AlphaFoldDB" id="A0AAW3F144"/>
<dbReference type="SFLD" id="SFLDF00027">
    <property type="entry name" value="p-type_atpase"/>
    <property type="match status" value="1"/>
</dbReference>
<keyword evidence="18" id="KW-1003">Cell membrane</keyword>
<evidence type="ECO:0000256" key="19">
    <source>
        <dbReference type="SAM" id="MobiDB-lite"/>
    </source>
</evidence>
<dbReference type="InterPro" id="IPR059000">
    <property type="entry name" value="ATPase_P-type_domA"/>
</dbReference>
<dbReference type="InterPro" id="IPR006122">
    <property type="entry name" value="HMA_Cu_ion-bd"/>
</dbReference>
<keyword evidence="13" id="KW-0186">Copper</keyword>
<dbReference type="InterPro" id="IPR006121">
    <property type="entry name" value="HMA_dom"/>
</dbReference>
<evidence type="ECO:0000313" key="22">
    <source>
        <dbReference type="Proteomes" id="UP000029590"/>
    </source>
</evidence>
<keyword evidence="12 18" id="KW-1133">Transmembrane helix</keyword>
<evidence type="ECO:0000256" key="11">
    <source>
        <dbReference type="ARBA" id="ARBA00022967"/>
    </source>
</evidence>
<evidence type="ECO:0000313" key="21">
    <source>
        <dbReference type="EMBL" id="KGC14523.1"/>
    </source>
</evidence>
<keyword evidence="6" id="KW-0677">Repeat</keyword>
<feature type="compositionally biased region" description="Low complexity" evidence="19">
    <location>
        <begin position="451"/>
        <end position="474"/>
    </location>
</feature>
<protein>
    <recommendedName>
        <fullName evidence="16">P-type Cu(2+) transporter</fullName>
        <ecNumber evidence="16">7.2.2.9</ecNumber>
    </recommendedName>
</protein>
<feature type="transmembrane region" description="Helical" evidence="18">
    <location>
        <begin position="1079"/>
        <end position="1096"/>
    </location>
</feature>
<evidence type="ECO:0000256" key="13">
    <source>
        <dbReference type="ARBA" id="ARBA00023008"/>
    </source>
</evidence>
<comment type="similarity">
    <text evidence="2 18">Belongs to the cation transport ATPase (P-type) (TC 3.A.3) family. Type IB subfamily.</text>
</comment>
<evidence type="ECO:0000256" key="5">
    <source>
        <dbReference type="ARBA" id="ARBA00022723"/>
    </source>
</evidence>
<dbReference type="PROSITE" id="PS50846">
    <property type="entry name" value="HMA_2"/>
    <property type="match status" value="5"/>
</dbReference>
<dbReference type="GO" id="GO:0016887">
    <property type="term" value="F:ATP hydrolysis activity"/>
    <property type="evidence" value="ECO:0007669"/>
    <property type="project" value="InterPro"/>
</dbReference>
<dbReference type="EMBL" id="JPGG01000016">
    <property type="protein sequence ID" value="KGC14523.1"/>
    <property type="molecule type" value="Genomic_DNA"/>
</dbReference>
<dbReference type="InterPro" id="IPR018303">
    <property type="entry name" value="ATPase_P-typ_P_site"/>
</dbReference>
<dbReference type="PROSITE" id="PS01229">
    <property type="entry name" value="COF_2"/>
    <property type="match status" value="1"/>
</dbReference>
<feature type="domain" description="HMA" evidence="20">
    <location>
        <begin position="84"/>
        <end position="151"/>
    </location>
</feature>
<dbReference type="InterPro" id="IPR017969">
    <property type="entry name" value="Heavy-metal-associated_CS"/>
</dbReference>
<keyword evidence="14" id="KW-0406">Ion transport</keyword>
<keyword evidence="5 18" id="KW-0479">Metal-binding</keyword>
<dbReference type="Pfam" id="PF00702">
    <property type="entry name" value="Hydrolase"/>
    <property type="match status" value="1"/>
</dbReference>
<keyword evidence="7 18" id="KW-0547">Nucleotide-binding</keyword>
<reference evidence="21 22" key="1">
    <citation type="submission" date="2014-04" db="EMBL/GenBank/DDBJ databases">
        <authorList>
            <person name="Bishop-Lilly K.A."/>
            <person name="Broomall S.M."/>
            <person name="Chain P.S."/>
            <person name="Chertkov O."/>
            <person name="Coyne S.R."/>
            <person name="Daligault H.E."/>
            <person name="Davenport K.W."/>
            <person name="Erkkila T."/>
            <person name="Frey K.G."/>
            <person name="Gibbons H.S."/>
            <person name="Gu W."/>
            <person name="Jaissle J."/>
            <person name="Johnson S.L."/>
            <person name="Koroleva G.I."/>
            <person name="Ladner J.T."/>
            <person name="Lo C.-C."/>
            <person name="Minogue T.D."/>
            <person name="Munk C."/>
            <person name="Palacios G.F."/>
            <person name="Redden C.L."/>
            <person name="Rosenzweig C.N."/>
            <person name="Scholz M.B."/>
            <person name="Teshima H."/>
            <person name="Xu Y."/>
        </authorList>
    </citation>
    <scope>NUCLEOTIDE SEQUENCE [LARGE SCALE GENOMIC DNA]</scope>
    <source>
        <strain evidence="22">gladioli</strain>
    </source>
</reference>
<keyword evidence="11" id="KW-1278">Translocase</keyword>
<dbReference type="PROSITE" id="PS01047">
    <property type="entry name" value="HMA_1"/>
    <property type="match status" value="5"/>
</dbReference>
<keyword evidence="10" id="KW-0460">Magnesium</keyword>
<keyword evidence="4 18" id="KW-0812">Transmembrane</keyword>
<evidence type="ECO:0000256" key="2">
    <source>
        <dbReference type="ARBA" id="ARBA00006024"/>
    </source>
</evidence>
<dbReference type="FunFam" id="3.30.70.100:FF:000001">
    <property type="entry name" value="ATPase copper transporting beta"/>
    <property type="match status" value="2"/>
</dbReference>
<dbReference type="SFLD" id="SFLDG00002">
    <property type="entry name" value="C1.7:_P-type_atpase_like"/>
    <property type="match status" value="1"/>
</dbReference>
<feature type="transmembrane region" description="Helical" evidence="18">
    <location>
        <begin position="576"/>
        <end position="594"/>
    </location>
</feature>
<evidence type="ECO:0000256" key="18">
    <source>
        <dbReference type="RuleBase" id="RU362081"/>
    </source>
</evidence>
<dbReference type="NCBIfam" id="TIGR01494">
    <property type="entry name" value="ATPase_P-type"/>
    <property type="match status" value="1"/>
</dbReference>
<keyword evidence="21" id="KW-0378">Hydrolase</keyword>
<dbReference type="NCBIfam" id="TIGR01511">
    <property type="entry name" value="ATPase-IB1_Cu"/>
    <property type="match status" value="1"/>
</dbReference>
<dbReference type="GO" id="GO:0005886">
    <property type="term" value="C:plasma membrane"/>
    <property type="evidence" value="ECO:0007669"/>
    <property type="project" value="UniProtKB-SubCell"/>
</dbReference>
<evidence type="ECO:0000256" key="1">
    <source>
        <dbReference type="ARBA" id="ARBA00004127"/>
    </source>
</evidence>
<dbReference type="EC" id="7.2.2.9" evidence="16"/>
<dbReference type="NCBIfam" id="TIGR00003">
    <property type="entry name" value="copper ion binding protein"/>
    <property type="match status" value="5"/>
</dbReference>
<dbReference type="PRINTS" id="PR00942">
    <property type="entry name" value="CUATPASEI"/>
</dbReference>